<evidence type="ECO:0000313" key="1">
    <source>
        <dbReference type="EMBL" id="MDQ0935409.1"/>
    </source>
</evidence>
<protein>
    <submittedName>
        <fullName evidence="1">Uncharacterized protein</fullName>
    </submittedName>
</protein>
<name>A0ABU0RTU1_9ACTN</name>
<gene>
    <name evidence="1" type="ORF">QFZ49_005381</name>
</gene>
<dbReference type="Proteomes" id="UP001223072">
    <property type="component" value="Unassembled WGS sequence"/>
</dbReference>
<comment type="caution">
    <text evidence="1">The sequence shown here is derived from an EMBL/GenBank/DDBJ whole genome shotgun (WGS) entry which is preliminary data.</text>
</comment>
<reference evidence="1 2" key="1">
    <citation type="submission" date="2023-07" db="EMBL/GenBank/DDBJ databases">
        <title>Comparative genomics of wheat-associated soil bacteria to identify genetic determinants of phenazine resistance.</title>
        <authorList>
            <person name="Mouncey N."/>
        </authorList>
    </citation>
    <scope>NUCLEOTIDE SEQUENCE [LARGE SCALE GENOMIC DNA]</scope>
    <source>
        <strain evidence="1 2">W2I16</strain>
    </source>
</reference>
<keyword evidence="2" id="KW-1185">Reference proteome</keyword>
<organism evidence="1 2">
    <name type="scientific">Streptomyces turgidiscabies</name>
    <dbReference type="NCBI Taxonomy" id="85558"/>
    <lineage>
        <taxon>Bacteria</taxon>
        <taxon>Bacillati</taxon>
        <taxon>Actinomycetota</taxon>
        <taxon>Actinomycetes</taxon>
        <taxon>Kitasatosporales</taxon>
        <taxon>Streptomycetaceae</taxon>
        <taxon>Streptomyces</taxon>
    </lineage>
</organism>
<dbReference type="RefSeq" id="WP_307628976.1">
    <property type="nucleotide sequence ID" value="NZ_JAUSZS010000007.1"/>
</dbReference>
<proteinExistence type="predicted"/>
<dbReference type="EMBL" id="JAUSZS010000007">
    <property type="protein sequence ID" value="MDQ0935409.1"/>
    <property type="molecule type" value="Genomic_DNA"/>
</dbReference>
<accession>A0ABU0RTU1</accession>
<evidence type="ECO:0000313" key="2">
    <source>
        <dbReference type="Proteomes" id="UP001223072"/>
    </source>
</evidence>
<sequence length="151" mass="17242">MCTRCFATKQLAEALGGETTVPAQRQDFHSALAAAGHPRRVVHWLTRDGVPALLAQLAASDREFTHQQLDDLPNTPTTRYIRDVLVTAALLPLRDERLEALPRWADALLAQAPLPQRQLVTPFTHWYLLHRIRRAHRHRPLRASTQHQMRS</sequence>